<keyword evidence="2" id="KW-1185">Reference proteome</keyword>
<name>A0A0M4D3K8_9BACT</name>
<dbReference type="AlphaFoldDB" id="A0A0M4D3K8"/>
<dbReference type="EMBL" id="CP010802">
    <property type="protein sequence ID" value="ALC17088.1"/>
    <property type="molecule type" value="Genomic_DNA"/>
</dbReference>
<evidence type="ECO:0000313" key="1">
    <source>
        <dbReference type="EMBL" id="ALC17088.1"/>
    </source>
</evidence>
<accession>A0A0M4D3K8</accession>
<dbReference type="Proteomes" id="UP000057158">
    <property type="component" value="Chromosome"/>
</dbReference>
<dbReference type="OrthoDB" id="5479105at2"/>
<dbReference type="Pfam" id="PF19676">
    <property type="entry name" value="DUF6178"/>
    <property type="match status" value="1"/>
</dbReference>
<gene>
    <name evidence="1" type="ORF">DSOUD_2325</name>
</gene>
<dbReference type="InterPro" id="IPR045750">
    <property type="entry name" value="DUF6178"/>
</dbReference>
<dbReference type="STRING" id="1603606.DSOUD_2325"/>
<organism evidence="1 2">
    <name type="scientific">Desulfuromonas soudanensis</name>
    <dbReference type="NCBI Taxonomy" id="1603606"/>
    <lineage>
        <taxon>Bacteria</taxon>
        <taxon>Pseudomonadati</taxon>
        <taxon>Thermodesulfobacteriota</taxon>
        <taxon>Desulfuromonadia</taxon>
        <taxon>Desulfuromonadales</taxon>
        <taxon>Desulfuromonadaceae</taxon>
        <taxon>Desulfuromonas</taxon>
    </lineage>
</organism>
<dbReference type="PATRIC" id="fig|1603606.3.peg.2517"/>
<dbReference type="RefSeq" id="WP_053551122.1">
    <property type="nucleotide sequence ID" value="NZ_CP010802.1"/>
</dbReference>
<protein>
    <submittedName>
        <fullName evidence="1">Uncharacterized protein</fullName>
    </submittedName>
</protein>
<reference evidence="1 2" key="1">
    <citation type="submission" date="2015-07" db="EMBL/GenBank/DDBJ databases">
        <title>Isolation and Genomic Characterization of a Novel Halophilic Metal-Reducing Deltaproteobacterium from the Deep Subsurface.</title>
        <authorList>
            <person name="Badalamenti J.P."/>
            <person name="Summers Z.M."/>
            <person name="Gralnick J.A."/>
            <person name="Bond D.R."/>
        </authorList>
    </citation>
    <scope>NUCLEOTIDE SEQUENCE [LARGE SCALE GENOMIC DNA]</scope>
    <source>
        <strain evidence="1 2">WTL</strain>
    </source>
</reference>
<dbReference type="KEGG" id="des:DSOUD_2325"/>
<sequence>MTRIELPREKKVGHLTLLRQQRSLTSREFNALTADERLEIIRHAQGMNKYNLMLEAADVAELVPRLAAQEVYLLIKEMGSEDVTELLDLISTDQLTTILDLDCWQGDTLQAEPSLVWMQYLLDGGEERVIRAIKELDFLLLVLMFKKFVTVPRGPESYDDDDERMEAMVAAGGYELEFHDPESSKVVSAVLDIVFRHEREEFTRLMECVRWEQEAMLEEEVYGQRVGRLQDHGFPDPFEAQRVYARLDPASFAVENHRKKGLGLVSEEGAAPGFILTVARPRDLLAEVLAGGLRPETAWELTFLLNKVMSADKVDVGDLASVQTAMEEVYRYLNLALEELSEGDVARAATCFDDVYLESLFRLGFSLTLELQQRALRVRKSAGASYLDGPFRALLDGLVRKKPRLFEGVLEENRGGERPFATLRDLRLAGEWLERLELQLQLFAGHFPFELPLPESLDLSGCYPDDAADLTLSDFFLTALANRLQGRDFLPEPFPQAELGALHDRVCRDGLLAEELRRDTGQWLESLLPGTGPFADYCLDLWAEDFCTRSSAELDPRYLGGLIVRRG</sequence>
<proteinExistence type="predicted"/>
<evidence type="ECO:0000313" key="2">
    <source>
        <dbReference type="Proteomes" id="UP000057158"/>
    </source>
</evidence>